<protein>
    <submittedName>
        <fullName evidence="9">Acyltransferase family protein</fullName>
    </submittedName>
</protein>
<name>A0AAE3DX91_9FIRM</name>
<keyword evidence="10" id="KW-1185">Reference proteome</keyword>
<dbReference type="PANTHER" id="PTHR40074">
    <property type="entry name" value="O-ACETYLTRANSFERASE WECH"/>
    <property type="match status" value="1"/>
</dbReference>
<evidence type="ECO:0000256" key="2">
    <source>
        <dbReference type="ARBA" id="ARBA00007400"/>
    </source>
</evidence>
<keyword evidence="9" id="KW-0012">Acyltransferase</keyword>
<feature type="transmembrane region" description="Helical" evidence="7">
    <location>
        <begin position="302"/>
        <end position="322"/>
    </location>
</feature>
<proteinExistence type="inferred from homology"/>
<feature type="transmembrane region" description="Helical" evidence="7">
    <location>
        <begin position="37"/>
        <end position="59"/>
    </location>
</feature>
<feature type="transmembrane region" description="Helical" evidence="7">
    <location>
        <begin position="12"/>
        <end position="31"/>
    </location>
</feature>
<feature type="transmembrane region" description="Helical" evidence="7">
    <location>
        <begin position="237"/>
        <end position="257"/>
    </location>
</feature>
<comment type="similarity">
    <text evidence="2">Belongs to the acyltransferase 3 family.</text>
</comment>
<dbReference type="EMBL" id="JAJEQM010000003">
    <property type="protein sequence ID" value="MCC2209834.1"/>
    <property type="molecule type" value="Genomic_DNA"/>
</dbReference>
<dbReference type="GO" id="GO:0009246">
    <property type="term" value="P:enterobacterial common antigen biosynthetic process"/>
    <property type="evidence" value="ECO:0007669"/>
    <property type="project" value="TreeGrafter"/>
</dbReference>
<dbReference type="GO" id="GO:0005886">
    <property type="term" value="C:plasma membrane"/>
    <property type="evidence" value="ECO:0007669"/>
    <property type="project" value="UniProtKB-SubCell"/>
</dbReference>
<keyword evidence="4 7" id="KW-0812">Transmembrane</keyword>
<keyword evidence="6 7" id="KW-0472">Membrane</keyword>
<dbReference type="AlphaFoldDB" id="A0AAE3DX91"/>
<organism evidence="9 10">
    <name type="scientific">Hominilimicola fabiformis</name>
    <dbReference type="NCBI Taxonomy" id="2885356"/>
    <lineage>
        <taxon>Bacteria</taxon>
        <taxon>Bacillati</taxon>
        <taxon>Bacillota</taxon>
        <taxon>Clostridia</taxon>
        <taxon>Eubacteriales</taxon>
        <taxon>Oscillospiraceae</taxon>
        <taxon>Hominilimicola</taxon>
    </lineage>
</organism>
<feature type="transmembrane region" description="Helical" evidence="7">
    <location>
        <begin position="160"/>
        <end position="177"/>
    </location>
</feature>
<dbReference type="RefSeq" id="WP_308455929.1">
    <property type="nucleotide sequence ID" value="NZ_JAJEQM010000003.1"/>
</dbReference>
<feature type="transmembrane region" description="Helical" evidence="7">
    <location>
        <begin position="278"/>
        <end position="296"/>
    </location>
</feature>
<keyword evidence="9" id="KW-0808">Transferase</keyword>
<dbReference type="GO" id="GO:0016413">
    <property type="term" value="F:O-acetyltransferase activity"/>
    <property type="evidence" value="ECO:0007669"/>
    <property type="project" value="TreeGrafter"/>
</dbReference>
<evidence type="ECO:0000256" key="5">
    <source>
        <dbReference type="ARBA" id="ARBA00022989"/>
    </source>
</evidence>
<evidence type="ECO:0000256" key="4">
    <source>
        <dbReference type="ARBA" id="ARBA00022692"/>
    </source>
</evidence>
<evidence type="ECO:0000256" key="6">
    <source>
        <dbReference type="ARBA" id="ARBA00023136"/>
    </source>
</evidence>
<dbReference type="InterPro" id="IPR002656">
    <property type="entry name" value="Acyl_transf_3_dom"/>
</dbReference>
<evidence type="ECO:0000313" key="10">
    <source>
        <dbReference type="Proteomes" id="UP001198242"/>
    </source>
</evidence>
<feature type="transmembrane region" description="Helical" evidence="7">
    <location>
        <begin position="205"/>
        <end position="225"/>
    </location>
</feature>
<evidence type="ECO:0000313" key="9">
    <source>
        <dbReference type="EMBL" id="MCC2209834.1"/>
    </source>
</evidence>
<comment type="caution">
    <text evidence="9">The sequence shown here is derived from an EMBL/GenBank/DDBJ whole genome shotgun (WGS) entry which is preliminary data.</text>
</comment>
<gene>
    <name evidence="9" type="ORF">LKE05_03355</name>
</gene>
<sequence>MNTKRLDWIDIAKGIGIILVVLGHTLVPQVRETGFAGFLWIFIYNFHMPLFFFLSGYLFEKGLFHYTNKGKFILGKLQYLMLPYLIFSTFAYLFIGFSLKIPLLAKVLESGGYTAVDLKDAILQIVTYNNHIDKHLWFVFSLFIVFLVNILIPKIMKSKPMLIVLLGLYISKAYVHYYGILDYVTSDLLFFSLARIAFSTGNKKSINTIVTAVIFVVTNCLYSYFYVTQMPSGVLKSILYLIRSISSVTGIMTVCNISKHLQNKAPQRLLKTLGMYSYDIYLMHAPFLVSGLMGILLAYSPFPTVICCVSVFVLGLFIPIVVSKFIIRKIPFLSVLILGKNYKNSTPINASNNLSHNS</sequence>
<evidence type="ECO:0000256" key="1">
    <source>
        <dbReference type="ARBA" id="ARBA00004651"/>
    </source>
</evidence>
<keyword evidence="5 7" id="KW-1133">Transmembrane helix</keyword>
<dbReference type="PANTHER" id="PTHR40074:SF2">
    <property type="entry name" value="O-ACETYLTRANSFERASE WECH"/>
    <property type="match status" value="1"/>
</dbReference>
<comment type="subcellular location">
    <subcellularLocation>
        <location evidence="1">Cell membrane</location>
        <topology evidence="1">Multi-pass membrane protein</topology>
    </subcellularLocation>
</comment>
<keyword evidence="3" id="KW-1003">Cell membrane</keyword>
<evidence type="ECO:0000256" key="7">
    <source>
        <dbReference type="SAM" id="Phobius"/>
    </source>
</evidence>
<evidence type="ECO:0000256" key="3">
    <source>
        <dbReference type="ARBA" id="ARBA00022475"/>
    </source>
</evidence>
<dbReference type="Pfam" id="PF01757">
    <property type="entry name" value="Acyl_transf_3"/>
    <property type="match status" value="1"/>
</dbReference>
<accession>A0AAE3DX91</accession>
<evidence type="ECO:0000259" key="8">
    <source>
        <dbReference type="Pfam" id="PF01757"/>
    </source>
</evidence>
<feature type="domain" description="Acyltransferase 3" evidence="8">
    <location>
        <begin position="7"/>
        <end position="318"/>
    </location>
</feature>
<feature type="transmembrane region" description="Helical" evidence="7">
    <location>
        <begin position="79"/>
        <end position="99"/>
    </location>
</feature>
<dbReference type="Proteomes" id="UP001198242">
    <property type="component" value="Unassembled WGS sequence"/>
</dbReference>
<feature type="transmembrane region" description="Helical" evidence="7">
    <location>
        <begin position="135"/>
        <end position="153"/>
    </location>
</feature>
<reference evidence="9 10" key="1">
    <citation type="submission" date="2021-10" db="EMBL/GenBank/DDBJ databases">
        <title>Anaerobic single-cell dispensing facilitates the cultivation of human gut bacteria.</title>
        <authorList>
            <person name="Afrizal A."/>
        </authorList>
    </citation>
    <scope>NUCLEOTIDE SEQUENCE [LARGE SCALE GENOMIC DNA]</scope>
    <source>
        <strain evidence="9 10">CLA-AA-H232</strain>
    </source>
</reference>